<accession>A0A0A9AK92</accession>
<reference evidence="1" key="1">
    <citation type="submission" date="2014-09" db="EMBL/GenBank/DDBJ databases">
        <authorList>
            <person name="Magalhaes I.L.F."/>
            <person name="Oliveira U."/>
            <person name="Santos F.R."/>
            <person name="Vidigal T.H.D.A."/>
            <person name="Brescovit A.D."/>
            <person name="Santos A.J."/>
        </authorList>
    </citation>
    <scope>NUCLEOTIDE SEQUENCE</scope>
    <source>
        <tissue evidence="1">Shoot tissue taken approximately 20 cm above the soil surface</tissue>
    </source>
</reference>
<dbReference type="EMBL" id="GBRH01247607">
    <property type="protein sequence ID" value="JAD50288.1"/>
    <property type="molecule type" value="Transcribed_RNA"/>
</dbReference>
<sequence>MTFLGPNFRCFFLEQYLKGGISP</sequence>
<organism evidence="1">
    <name type="scientific">Arundo donax</name>
    <name type="common">Giant reed</name>
    <name type="synonym">Donax arundinaceus</name>
    <dbReference type="NCBI Taxonomy" id="35708"/>
    <lineage>
        <taxon>Eukaryota</taxon>
        <taxon>Viridiplantae</taxon>
        <taxon>Streptophyta</taxon>
        <taxon>Embryophyta</taxon>
        <taxon>Tracheophyta</taxon>
        <taxon>Spermatophyta</taxon>
        <taxon>Magnoliopsida</taxon>
        <taxon>Liliopsida</taxon>
        <taxon>Poales</taxon>
        <taxon>Poaceae</taxon>
        <taxon>PACMAD clade</taxon>
        <taxon>Arundinoideae</taxon>
        <taxon>Arundineae</taxon>
        <taxon>Arundo</taxon>
    </lineage>
</organism>
<dbReference type="AlphaFoldDB" id="A0A0A9AK92"/>
<evidence type="ECO:0000313" key="1">
    <source>
        <dbReference type="EMBL" id="JAD50288.1"/>
    </source>
</evidence>
<reference evidence="1" key="2">
    <citation type="journal article" date="2015" name="Data Brief">
        <title>Shoot transcriptome of the giant reed, Arundo donax.</title>
        <authorList>
            <person name="Barrero R.A."/>
            <person name="Guerrero F.D."/>
            <person name="Moolhuijzen P."/>
            <person name="Goolsby J.A."/>
            <person name="Tidwell J."/>
            <person name="Bellgard S.E."/>
            <person name="Bellgard M.I."/>
        </authorList>
    </citation>
    <scope>NUCLEOTIDE SEQUENCE</scope>
    <source>
        <tissue evidence="1">Shoot tissue taken approximately 20 cm above the soil surface</tissue>
    </source>
</reference>
<protein>
    <submittedName>
        <fullName evidence="1">Uncharacterized protein</fullName>
    </submittedName>
</protein>
<proteinExistence type="predicted"/>
<name>A0A0A9AK92_ARUDO</name>